<evidence type="ECO:0000313" key="7">
    <source>
        <dbReference type="EMBL" id="KAA8498491.1"/>
    </source>
</evidence>
<reference evidence="8" key="1">
    <citation type="journal article" date="2019" name="Nat. Commun.">
        <title>Expansion of phycobilisome linker gene families in mesophilic red algae.</title>
        <authorList>
            <person name="Lee J."/>
            <person name="Kim D."/>
            <person name="Bhattacharya D."/>
            <person name="Yoon H.S."/>
        </authorList>
    </citation>
    <scope>NUCLEOTIDE SEQUENCE [LARGE SCALE GENOMIC DNA]</scope>
    <source>
        <strain evidence="8">CCMP 1328</strain>
    </source>
</reference>
<feature type="transmembrane region" description="Helical" evidence="5">
    <location>
        <begin position="149"/>
        <end position="173"/>
    </location>
</feature>
<evidence type="ECO:0000256" key="1">
    <source>
        <dbReference type="ARBA" id="ARBA00022723"/>
    </source>
</evidence>
<dbReference type="Gene3D" id="3.30.40.10">
    <property type="entry name" value="Zinc/RING finger domain, C3HC4 (zinc finger)"/>
    <property type="match status" value="1"/>
</dbReference>
<keyword evidence="5" id="KW-0472">Membrane</keyword>
<keyword evidence="2" id="KW-0863">Zinc-finger</keyword>
<name>A0A5J4Z3S7_PORPP</name>
<keyword evidence="3" id="KW-0862">Zinc</keyword>
<evidence type="ECO:0000256" key="2">
    <source>
        <dbReference type="ARBA" id="ARBA00022771"/>
    </source>
</evidence>
<evidence type="ECO:0000259" key="6">
    <source>
        <dbReference type="PROSITE" id="PS51292"/>
    </source>
</evidence>
<feature type="domain" description="RING-CH-type" evidence="6">
    <location>
        <begin position="31"/>
        <end position="119"/>
    </location>
</feature>
<organism evidence="7 8">
    <name type="scientific">Porphyridium purpureum</name>
    <name type="common">Red alga</name>
    <name type="synonym">Porphyridium cruentum</name>
    <dbReference type="NCBI Taxonomy" id="35688"/>
    <lineage>
        <taxon>Eukaryota</taxon>
        <taxon>Rhodophyta</taxon>
        <taxon>Bangiophyceae</taxon>
        <taxon>Porphyridiales</taxon>
        <taxon>Porphyridiaceae</taxon>
        <taxon>Porphyridium</taxon>
    </lineage>
</organism>
<evidence type="ECO:0000256" key="5">
    <source>
        <dbReference type="SAM" id="Phobius"/>
    </source>
</evidence>
<dbReference type="InterPro" id="IPR013083">
    <property type="entry name" value="Znf_RING/FYVE/PHD"/>
</dbReference>
<dbReference type="AlphaFoldDB" id="A0A5J4Z3S7"/>
<evidence type="ECO:0000313" key="8">
    <source>
        <dbReference type="Proteomes" id="UP000324585"/>
    </source>
</evidence>
<dbReference type="InterPro" id="IPR011016">
    <property type="entry name" value="Znf_RING-CH"/>
</dbReference>
<keyword evidence="1" id="KW-0479">Metal-binding</keyword>
<keyword evidence="5" id="KW-0812">Transmembrane</keyword>
<dbReference type="PROSITE" id="PS51292">
    <property type="entry name" value="ZF_RING_CH"/>
    <property type="match status" value="1"/>
</dbReference>
<dbReference type="GO" id="GO:0008270">
    <property type="term" value="F:zinc ion binding"/>
    <property type="evidence" value="ECO:0007669"/>
    <property type="project" value="UniProtKB-KW"/>
</dbReference>
<dbReference type="EMBL" id="VRMN01000001">
    <property type="protein sequence ID" value="KAA8498491.1"/>
    <property type="molecule type" value="Genomic_DNA"/>
</dbReference>
<sequence length="312" mass="35200">MATLTSASGSGSSPSCSEARMTGRSSGCREEDEDDLPVCKFCYEPDYHEALFYPCRCTSLPVHASCCAIWIEKRARHSSLVEEALLPLFDPLLRALDRQNDAYVGIHACEVCQSTYNREFLDAVAECSLTEHSCRNPLRTAQRASVCRFVVASVVLTLHVPLLVYLCGLPLFLASSQQRDPFEQRALVRFLIIELLIDTVCGKEMEAKYERANKYCELRESTNYVELRKLLADDFHFLGGRGEDIRSPDEFVAHLEKHKPSGSKWGEAQTDTDGKSVIMKRKMGVGFLTITIFIKFGFDSELRINFIQQGRM</sequence>
<comment type="caution">
    <text evidence="7">The sequence shown here is derived from an EMBL/GenBank/DDBJ whole genome shotgun (WGS) entry which is preliminary data.</text>
</comment>
<evidence type="ECO:0000256" key="4">
    <source>
        <dbReference type="SAM" id="MobiDB-lite"/>
    </source>
</evidence>
<evidence type="ECO:0000256" key="3">
    <source>
        <dbReference type="ARBA" id="ARBA00022833"/>
    </source>
</evidence>
<protein>
    <recommendedName>
        <fullName evidence="6">RING-CH-type domain-containing protein</fullName>
    </recommendedName>
</protein>
<accession>A0A5J4Z3S7</accession>
<proteinExistence type="predicted"/>
<keyword evidence="8" id="KW-1185">Reference proteome</keyword>
<dbReference type="Proteomes" id="UP000324585">
    <property type="component" value="Unassembled WGS sequence"/>
</dbReference>
<feature type="compositionally biased region" description="Low complexity" evidence="4">
    <location>
        <begin position="1"/>
        <end position="17"/>
    </location>
</feature>
<feature type="region of interest" description="Disordered" evidence="4">
    <location>
        <begin position="1"/>
        <end position="32"/>
    </location>
</feature>
<keyword evidence="5" id="KW-1133">Transmembrane helix</keyword>
<gene>
    <name evidence="7" type="ORF">FVE85_6076</name>
</gene>